<accession>A0A9P4IQN9</accession>
<sequence length="136" mass="16068">MHRKIPISNLLYNYLYPRPSSNDPNNFSGHLSRYLIPEIRIETNLYFGDLSTIEARYPGLNYTYPPHIRRLSRFPHHARLFRAVKALGITDTEILDLARWEGTLWARERYEKDEGIKVLDTTGDEIPLWVDPRRSK</sequence>
<dbReference type="AlphaFoldDB" id="A0A9P4IQN9"/>
<reference evidence="1" key="1">
    <citation type="journal article" date="2020" name="Stud. Mycol.">
        <title>101 Dothideomycetes genomes: a test case for predicting lifestyles and emergence of pathogens.</title>
        <authorList>
            <person name="Haridas S."/>
            <person name="Albert R."/>
            <person name="Binder M."/>
            <person name="Bloem J."/>
            <person name="Labutti K."/>
            <person name="Salamov A."/>
            <person name="Andreopoulos B."/>
            <person name="Baker S."/>
            <person name="Barry K."/>
            <person name="Bills G."/>
            <person name="Bluhm B."/>
            <person name="Cannon C."/>
            <person name="Castanera R."/>
            <person name="Culley D."/>
            <person name="Daum C."/>
            <person name="Ezra D."/>
            <person name="Gonzalez J."/>
            <person name="Henrissat B."/>
            <person name="Kuo A."/>
            <person name="Liang C."/>
            <person name="Lipzen A."/>
            <person name="Lutzoni F."/>
            <person name="Magnuson J."/>
            <person name="Mondo S."/>
            <person name="Nolan M."/>
            <person name="Ohm R."/>
            <person name="Pangilinan J."/>
            <person name="Park H.-J."/>
            <person name="Ramirez L."/>
            <person name="Alfaro M."/>
            <person name="Sun H."/>
            <person name="Tritt A."/>
            <person name="Yoshinaga Y."/>
            <person name="Zwiers L.-H."/>
            <person name="Turgeon B."/>
            <person name="Goodwin S."/>
            <person name="Spatafora J."/>
            <person name="Crous P."/>
            <person name="Grigoriev I."/>
        </authorList>
    </citation>
    <scope>NUCLEOTIDE SEQUENCE</scope>
    <source>
        <strain evidence="1">CBS 260.36</strain>
    </source>
</reference>
<evidence type="ECO:0000313" key="1">
    <source>
        <dbReference type="EMBL" id="KAF2148298.1"/>
    </source>
</evidence>
<dbReference type="EMBL" id="ML996093">
    <property type="protein sequence ID" value="KAF2148298.1"/>
    <property type="molecule type" value="Genomic_DNA"/>
</dbReference>
<keyword evidence="2" id="KW-1185">Reference proteome</keyword>
<evidence type="ECO:0000313" key="2">
    <source>
        <dbReference type="Proteomes" id="UP000799439"/>
    </source>
</evidence>
<comment type="caution">
    <text evidence="1">The sequence shown here is derived from an EMBL/GenBank/DDBJ whole genome shotgun (WGS) entry which is preliminary data.</text>
</comment>
<organism evidence="1 2">
    <name type="scientific">Myriangium duriaei CBS 260.36</name>
    <dbReference type="NCBI Taxonomy" id="1168546"/>
    <lineage>
        <taxon>Eukaryota</taxon>
        <taxon>Fungi</taxon>
        <taxon>Dikarya</taxon>
        <taxon>Ascomycota</taxon>
        <taxon>Pezizomycotina</taxon>
        <taxon>Dothideomycetes</taxon>
        <taxon>Dothideomycetidae</taxon>
        <taxon>Myriangiales</taxon>
        <taxon>Myriangiaceae</taxon>
        <taxon>Myriangium</taxon>
    </lineage>
</organism>
<dbReference type="OrthoDB" id="4106209at2759"/>
<proteinExistence type="predicted"/>
<feature type="non-terminal residue" evidence="1">
    <location>
        <position position="136"/>
    </location>
</feature>
<protein>
    <submittedName>
        <fullName evidence="1">Uncharacterized protein</fullName>
    </submittedName>
</protein>
<name>A0A9P4IQN9_9PEZI</name>
<gene>
    <name evidence="1" type="ORF">K461DRAFT_204534</name>
</gene>
<dbReference type="Proteomes" id="UP000799439">
    <property type="component" value="Unassembled WGS sequence"/>
</dbReference>